<comment type="cofactor">
    <cofactor evidence="1">
        <name>Zn(2+)</name>
        <dbReference type="ChEBI" id="CHEBI:29105"/>
    </cofactor>
</comment>
<dbReference type="PANTHER" id="PTHR35005">
    <property type="entry name" value="3-DEHYDRO-SCYLLO-INOSOSE HYDROLASE"/>
    <property type="match status" value="1"/>
</dbReference>
<dbReference type="InterPro" id="IPR003785">
    <property type="entry name" value="Creatininase/forma_Hydrolase"/>
</dbReference>
<comment type="similarity">
    <text evidence="5">Belongs to the creatininase superfamily.</text>
</comment>
<evidence type="ECO:0000256" key="6">
    <source>
        <dbReference type="SAM" id="SignalP"/>
    </source>
</evidence>
<name>A0A7H0LKP2_9SPHN</name>
<protein>
    <submittedName>
        <fullName evidence="7">Creatininase family protein</fullName>
    </submittedName>
</protein>
<feature type="chain" id="PRO_5028895609" evidence="6">
    <location>
        <begin position="24"/>
        <end position="303"/>
    </location>
</feature>
<evidence type="ECO:0000313" key="8">
    <source>
        <dbReference type="Proteomes" id="UP000516148"/>
    </source>
</evidence>
<dbReference type="AlphaFoldDB" id="A0A7H0LKP2"/>
<sequence>MRRYGICGILAAVLAAATSTTVAAREPSGPSPLAGTIATESYQELEAQASRGAIALWALGAIEEHGPHLPLMTDVVVPSGQLRIAATTLKARGVPNLIVPPYYWGVNNVTGAFAGSISIRPEVMTELMLDVFRSMAKAGIKRIYCVTGHFDAAHAGTIAAAVKRANDEKIIEARFVVPAPLGKRLGLVSGQSGALFAEWPAPPAGEPDLHAGEMETSAMLDLAPELVKQDIAKGLPPTGLTPEQLAGWRKGGDTARSITPSGYLGRPADAAAAKGRARLALEAGAYADAIGVDLKAGKGASED</sequence>
<dbReference type="GO" id="GO:0016811">
    <property type="term" value="F:hydrolase activity, acting on carbon-nitrogen (but not peptide) bonds, in linear amides"/>
    <property type="evidence" value="ECO:0007669"/>
    <property type="project" value="TreeGrafter"/>
</dbReference>
<dbReference type="KEGG" id="spap:H3Z74_03120"/>
<accession>A0A7H0LKP2</accession>
<feature type="signal peptide" evidence="6">
    <location>
        <begin position="1"/>
        <end position="23"/>
    </location>
</feature>
<dbReference type="InterPro" id="IPR024087">
    <property type="entry name" value="Creatininase-like_sf"/>
</dbReference>
<dbReference type="PANTHER" id="PTHR35005:SF1">
    <property type="entry name" value="2-AMINO-5-FORMYLAMINO-6-RIBOSYLAMINOPYRIMIDIN-4(3H)-ONE 5'-MONOPHOSPHATE DEFORMYLASE"/>
    <property type="match status" value="1"/>
</dbReference>
<dbReference type="GO" id="GO:0046872">
    <property type="term" value="F:metal ion binding"/>
    <property type="evidence" value="ECO:0007669"/>
    <property type="project" value="UniProtKB-KW"/>
</dbReference>
<dbReference type="EMBL" id="CP061038">
    <property type="protein sequence ID" value="QNQ10245.1"/>
    <property type="molecule type" value="Genomic_DNA"/>
</dbReference>
<dbReference type="Gene3D" id="3.40.50.10310">
    <property type="entry name" value="Creatininase"/>
    <property type="match status" value="1"/>
</dbReference>
<keyword evidence="4" id="KW-0862">Zinc</keyword>
<reference evidence="7 8" key="1">
    <citation type="submission" date="2020-09" db="EMBL/GenBank/DDBJ databases">
        <title>Sphingomonas sp., a new species isolated from pork steak.</title>
        <authorList>
            <person name="Heidler von Heilborn D."/>
        </authorList>
    </citation>
    <scope>NUCLEOTIDE SEQUENCE [LARGE SCALE GENOMIC DNA]</scope>
    <source>
        <strain evidence="8">S8-3T</strain>
    </source>
</reference>
<keyword evidence="8" id="KW-1185">Reference proteome</keyword>
<evidence type="ECO:0000256" key="4">
    <source>
        <dbReference type="ARBA" id="ARBA00022833"/>
    </source>
</evidence>
<evidence type="ECO:0000256" key="3">
    <source>
        <dbReference type="ARBA" id="ARBA00022801"/>
    </source>
</evidence>
<dbReference type="SUPFAM" id="SSF102215">
    <property type="entry name" value="Creatininase"/>
    <property type="match status" value="1"/>
</dbReference>
<evidence type="ECO:0000313" key="7">
    <source>
        <dbReference type="EMBL" id="QNQ10245.1"/>
    </source>
</evidence>
<keyword evidence="3" id="KW-0378">Hydrolase</keyword>
<dbReference type="GO" id="GO:0009231">
    <property type="term" value="P:riboflavin biosynthetic process"/>
    <property type="evidence" value="ECO:0007669"/>
    <property type="project" value="TreeGrafter"/>
</dbReference>
<dbReference type="Pfam" id="PF02633">
    <property type="entry name" value="Creatininase"/>
    <property type="match status" value="1"/>
</dbReference>
<keyword evidence="2" id="KW-0479">Metal-binding</keyword>
<gene>
    <name evidence="7" type="ORF">H3Z74_03120</name>
</gene>
<proteinExistence type="inferred from homology"/>
<evidence type="ECO:0000256" key="5">
    <source>
        <dbReference type="ARBA" id="ARBA00024029"/>
    </source>
</evidence>
<dbReference type="RefSeq" id="WP_187762549.1">
    <property type="nucleotide sequence ID" value="NZ_CP061038.1"/>
</dbReference>
<keyword evidence="6" id="KW-0732">Signal</keyword>
<evidence type="ECO:0000256" key="1">
    <source>
        <dbReference type="ARBA" id="ARBA00001947"/>
    </source>
</evidence>
<evidence type="ECO:0000256" key="2">
    <source>
        <dbReference type="ARBA" id="ARBA00022723"/>
    </source>
</evidence>
<dbReference type="Proteomes" id="UP000516148">
    <property type="component" value="Chromosome"/>
</dbReference>
<organism evidence="7 8">
    <name type="scientific">Sphingomonas alpina</name>
    <dbReference type="NCBI Taxonomy" id="653931"/>
    <lineage>
        <taxon>Bacteria</taxon>
        <taxon>Pseudomonadati</taxon>
        <taxon>Pseudomonadota</taxon>
        <taxon>Alphaproteobacteria</taxon>
        <taxon>Sphingomonadales</taxon>
        <taxon>Sphingomonadaceae</taxon>
        <taxon>Sphingomonas</taxon>
    </lineage>
</organism>